<accession>A0A0S1SNS7</accession>
<reference evidence="3 4" key="2">
    <citation type="journal article" date="2016" name="PeerJ">
        <title>Analysis of five complete genome sequences for members of the class Peribacteria in the recently recognized Peregrinibacteria bacterial phylum.</title>
        <authorList>
            <person name="Anantharaman K."/>
            <person name="Brown C.T."/>
            <person name="Burstein D."/>
            <person name="Castelle C.J."/>
            <person name="Probst A.J."/>
            <person name="Thomas B.C."/>
            <person name="Williams K.H."/>
            <person name="Banfield J.F."/>
        </authorList>
    </citation>
    <scope>NUCLEOTIDE SEQUENCE [LARGE SCALE GENOMIC DNA]</scope>
    <source>
        <strain evidence="3">RIFOXYD1_FULL_PER-ii_59_16</strain>
    </source>
</reference>
<dbReference type="PANTHER" id="PTHR23046:SF2">
    <property type="entry name" value="PHOSPHORIBOSYLAMINOIMIDAZOLE CARBOXYLASE"/>
    <property type="match status" value="1"/>
</dbReference>
<accession>A0A0S1SGD0</accession>
<dbReference type="STRING" id="1735162.PeribacterB2_0215"/>
<dbReference type="PANTHER" id="PTHR23046">
    <property type="entry name" value="PHOSPHORIBOSYLAMINOIMIDAZOLE CARBOXYLASE CATALYTIC SUBUNIT"/>
    <property type="match status" value="1"/>
</dbReference>
<dbReference type="EMBL" id="CP013065">
    <property type="protein sequence ID" value="ALM12916.1"/>
    <property type="molecule type" value="Genomic_DNA"/>
</dbReference>
<dbReference type="InterPro" id="IPR000031">
    <property type="entry name" value="PurE_dom"/>
</dbReference>
<proteinExistence type="predicted"/>
<accession>A0A0S1SK70</accession>
<reference evidence="4" key="1">
    <citation type="submission" date="2015-10" db="EMBL/GenBank/DDBJ databases">
        <title>Analysis of five complete genome sequences for members of the class Peribacteria in the recently recognized Peregrinibacteria bacterial phylum.</title>
        <authorList>
            <person name="Anantharaman K."/>
            <person name="Brown C.T."/>
            <person name="Burstein D."/>
            <person name="Castelle C.J."/>
            <person name="Probst A.J."/>
            <person name="Thomas B.C."/>
            <person name="Williams K.H."/>
            <person name="Banfield J.F."/>
        </authorList>
    </citation>
    <scope>NUCLEOTIDE SEQUENCE [LARGE SCALE GENOMIC DNA]</scope>
</reference>
<dbReference type="SMART" id="SM01001">
    <property type="entry name" value="AIRC"/>
    <property type="match status" value="1"/>
</dbReference>
<sequence length="149" mass="15855">MLVTLLLGSKSDTEFAQKIVDTLKEFSVPSEIVVASAHKVPEKVAEIIAKLNADPQPQVIITVVGMSNGLGGVAAGSSVHPVLTCPPAQNLEEYQVDLHSSLRMPSDVPVMTVLHPKNAALAAVRILAEGNPELKKKVAERIEKIKAGY</sequence>
<organism evidence="3 4">
    <name type="scientific">Candidatus Peribacter riflensis</name>
    <dbReference type="NCBI Taxonomy" id="1735162"/>
    <lineage>
        <taxon>Bacteria</taxon>
        <taxon>Candidatus Peregrinibacteriota</taxon>
        <taxon>Candidatus Peribacteria</taxon>
        <taxon>Candidatus Peribacterales</taxon>
        <taxon>Candidatus Peribacteraceae</taxon>
        <taxon>Candidatus Peribacter</taxon>
    </lineage>
</organism>
<accession>A0A0S1SSK8</accession>
<dbReference type="AlphaFoldDB" id="A0A0S1SSK8"/>
<dbReference type="Pfam" id="PF00731">
    <property type="entry name" value="AIRC"/>
    <property type="match status" value="1"/>
</dbReference>
<accession>A0A0S1STY7</accession>
<dbReference type="SUPFAM" id="SSF52255">
    <property type="entry name" value="N5-CAIR mutase (phosphoribosylaminoimidazole carboxylase, PurE)"/>
    <property type="match status" value="1"/>
</dbReference>
<dbReference type="KEGG" id="prf:PeribacterA2_0215"/>
<protein>
    <submittedName>
        <fullName evidence="3">5-(Carboxyamino)imidazole ribonucleotide mutase</fullName>
    </submittedName>
</protein>
<keyword evidence="1" id="KW-0658">Purine biosynthesis</keyword>
<dbReference type="GO" id="GO:0006189">
    <property type="term" value="P:'de novo' IMP biosynthetic process"/>
    <property type="evidence" value="ECO:0007669"/>
    <property type="project" value="InterPro"/>
</dbReference>
<evidence type="ECO:0000313" key="4">
    <source>
        <dbReference type="Proteomes" id="UP000069135"/>
    </source>
</evidence>
<evidence type="ECO:0000259" key="2">
    <source>
        <dbReference type="SMART" id="SM01001"/>
    </source>
</evidence>
<evidence type="ECO:0000313" key="3">
    <source>
        <dbReference type="EMBL" id="ALM12916.1"/>
    </source>
</evidence>
<gene>
    <name evidence="3" type="ORF">PeribacterD1_0215</name>
</gene>
<evidence type="ECO:0000256" key="1">
    <source>
        <dbReference type="ARBA" id="ARBA00022755"/>
    </source>
</evidence>
<name>A0A0S1SSK8_9BACT</name>
<dbReference type="Proteomes" id="UP000069135">
    <property type="component" value="Chromosome"/>
</dbReference>
<dbReference type="Gene3D" id="3.40.50.1970">
    <property type="match status" value="1"/>
</dbReference>
<feature type="domain" description="PurE" evidence="2">
    <location>
        <begin position="1"/>
        <end position="149"/>
    </location>
</feature>
<dbReference type="InterPro" id="IPR024694">
    <property type="entry name" value="PurE_prokaryotes"/>
</dbReference>